<feature type="transmembrane region" description="Helical" evidence="2">
    <location>
        <begin position="378"/>
        <end position="396"/>
    </location>
</feature>
<feature type="transmembrane region" description="Helical" evidence="2">
    <location>
        <begin position="185"/>
        <end position="208"/>
    </location>
</feature>
<evidence type="ECO:0000256" key="2">
    <source>
        <dbReference type="SAM" id="Phobius"/>
    </source>
</evidence>
<dbReference type="PANTHER" id="PTHR43849:SF2">
    <property type="entry name" value="BLL3936 PROTEIN"/>
    <property type="match status" value="1"/>
</dbReference>
<dbReference type="STRING" id="53341.SAMN05421579_1245"/>
<keyword evidence="1" id="KW-1003">Cell membrane</keyword>
<protein>
    <submittedName>
        <fullName evidence="4">TRAP transporter, 4TM/12TM fusion protein</fullName>
    </submittedName>
</protein>
<feature type="transmembrane region" description="Helical" evidence="2">
    <location>
        <begin position="604"/>
        <end position="637"/>
    </location>
</feature>
<feature type="transmembrane region" description="Helical" evidence="2">
    <location>
        <begin position="116"/>
        <end position="135"/>
    </location>
</feature>
<feature type="transmembrane region" description="Helical" evidence="2">
    <location>
        <begin position="417"/>
        <end position="444"/>
    </location>
</feature>
<dbReference type="PANTHER" id="PTHR43849">
    <property type="entry name" value="BLL3936 PROTEIN"/>
    <property type="match status" value="1"/>
</dbReference>
<dbReference type="OrthoDB" id="9759894at2"/>
<keyword evidence="2" id="KW-1133">Transmembrane helix</keyword>
<feature type="domain" description="TRAP C4-dicarboxylate transport system permease DctM subunit" evidence="3">
    <location>
        <begin position="131"/>
        <end position="562"/>
    </location>
</feature>
<gene>
    <name evidence="4" type="ORF">SAMN05421579_1245</name>
</gene>
<proteinExistence type="predicted"/>
<dbReference type="GO" id="GO:0005886">
    <property type="term" value="C:plasma membrane"/>
    <property type="evidence" value="ECO:0007669"/>
    <property type="project" value="UniProtKB-SubCell"/>
</dbReference>
<keyword evidence="1" id="KW-0997">Cell inner membrane</keyword>
<evidence type="ECO:0000256" key="1">
    <source>
        <dbReference type="RuleBase" id="RU369079"/>
    </source>
</evidence>
<reference evidence="5" key="1">
    <citation type="submission" date="2016-10" db="EMBL/GenBank/DDBJ databases">
        <authorList>
            <person name="Varghese N."/>
            <person name="Submissions S."/>
        </authorList>
    </citation>
    <scope>NUCLEOTIDE SEQUENCE [LARGE SCALE GENOMIC DNA]</scope>
    <source>
        <strain evidence="5">DSM 16522</strain>
    </source>
</reference>
<evidence type="ECO:0000313" key="4">
    <source>
        <dbReference type="EMBL" id="SFN81515.1"/>
    </source>
</evidence>
<keyword evidence="5" id="KW-1185">Reference proteome</keyword>
<dbReference type="InterPro" id="IPR011853">
    <property type="entry name" value="TRAP_DctM-Dct_fused"/>
</dbReference>
<dbReference type="AlphaFoldDB" id="A0A1I5C3E7"/>
<keyword evidence="1" id="KW-0813">Transport</keyword>
<dbReference type="EMBL" id="FOVO01000024">
    <property type="protein sequence ID" value="SFN81515.1"/>
    <property type="molecule type" value="Genomic_DNA"/>
</dbReference>
<dbReference type="InterPro" id="IPR010656">
    <property type="entry name" value="DctM"/>
</dbReference>
<keyword evidence="2" id="KW-0812">Transmembrane</keyword>
<comment type="function">
    <text evidence="1">Part of the tripartite ATP-independent periplasmic (TRAP) transport system.</text>
</comment>
<feature type="transmembrane region" description="Helical" evidence="2">
    <location>
        <begin position="352"/>
        <end position="372"/>
    </location>
</feature>
<accession>A0A1I5C3E7</accession>
<feature type="transmembrane region" description="Helical" evidence="2">
    <location>
        <begin position="142"/>
        <end position="165"/>
    </location>
</feature>
<feature type="transmembrane region" description="Helical" evidence="2">
    <location>
        <begin position="56"/>
        <end position="75"/>
    </location>
</feature>
<sequence length="660" mass="70949">MNTNNITSSTIVLDKEAGSGNRHLIGFYLKLTTILAIAISLYAIYSNALSNTQEFYRNTTFLGGVLVLGFILFPISKRYSTSKFNYWDYLFILLTLISYGYFYFTYTDLHVVRNSIPNTIDYVMSVIGIGVLFEAARRTTGYFIPGLSLFAIVYALFGEYFMGIFGHAGFSLERLLFRLFMTSEGIFGITLSTASTAIIVFILFGAFLSVSGATALFNDLALSIAGRRRGGPAQVAVISSALTGSLSGSAVANVATTGTFTIPLMKNIGLSSRFAGAVEATASTGGMIMPPIMGAAAFIMAGFLGISYTTIVIAAIIPALLYYATLIITIDLEAKKQGLKGIRKENIPQVKAVLKARGLLLLPLFIVIGTLLTGKTPIYAGFLGIIAIIIASWITPDTSVRMTPKKIAAALNEAARGAIQVTVACAAIGVIICVVTMTGIGSTLAFNIVSLTDNTLWMILLVVMIVCIVLSMGLPSTALYIVVVVTVSPILIKAGVLPLAAHFFVFWFGVLSNITPPVALASYTAASIARADPIQTSWNAVQLALPGFIIPFILVYNPALLMQGDDLNVLSIGYMILTALIGIYSLSIASANFWMHKAHWLERIFFAIAAILLIKPGMLTDLVGIALIVVAVAMHLLRNKSERKLKHPENNNNEENPKNV</sequence>
<dbReference type="Pfam" id="PF06808">
    <property type="entry name" value="DctM"/>
    <property type="match status" value="1"/>
</dbReference>
<dbReference type="RefSeq" id="WP_092519672.1">
    <property type="nucleotide sequence ID" value="NZ_CAWRAH010000046.1"/>
</dbReference>
<feature type="transmembrane region" description="Helical" evidence="2">
    <location>
        <begin position="456"/>
        <end position="483"/>
    </location>
</feature>
<dbReference type="GO" id="GO:0022857">
    <property type="term" value="F:transmembrane transporter activity"/>
    <property type="evidence" value="ECO:0007669"/>
    <property type="project" value="UniProtKB-UniRule"/>
</dbReference>
<feature type="transmembrane region" description="Helical" evidence="2">
    <location>
        <begin position="572"/>
        <end position="592"/>
    </location>
</feature>
<feature type="transmembrane region" description="Helical" evidence="2">
    <location>
        <begin position="540"/>
        <end position="560"/>
    </location>
</feature>
<feature type="transmembrane region" description="Helical" evidence="2">
    <location>
        <begin position="288"/>
        <end position="306"/>
    </location>
</feature>
<dbReference type="Proteomes" id="UP000199011">
    <property type="component" value="Unassembled WGS sequence"/>
</dbReference>
<feature type="transmembrane region" description="Helical" evidence="2">
    <location>
        <begin position="25"/>
        <end position="44"/>
    </location>
</feature>
<feature type="transmembrane region" description="Helical" evidence="2">
    <location>
        <begin position="490"/>
        <end position="510"/>
    </location>
</feature>
<evidence type="ECO:0000259" key="3">
    <source>
        <dbReference type="Pfam" id="PF06808"/>
    </source>
</evidence>
<evidence type="ECO:0000313" key="5">
    <source>
        <dbReference type="Proteomes" id="UP000199011"/>
    </source>
</evidence>
<feature type="transmembrane region" description="Helical" evidence="2">
    <location>
        <begin position="312"/>
        <end position="332"/>
    </location>
</feature>
<name>A0A1I5C3E7_9GAMM</name>
<feature type="transmembrane region" description="Helical" evidence="2">
    <location>
        <begin position="87"/>
        <end position="104"/>
    </location>
</feature>
<organism evidence="4 5">
    <name type="scientific">Xenorhabdus japonica</name>
    <dbReference type="NCBI Taxonomy" id="53341"/>
    <lineage>
        <taxon>Bacteria</taxon>
        <taxon>Pseudomonadati</taxon>
        <taxon>Pseudomonadota</taxon>
        <taxon>Gammaproteobacteria</taxon>
        <taxon>Enterobacterales</taxon>
        <taxon>Morganellaceae</taxon>
        <taxon>Xenorhabdus</taxon>
    </lineage>
</organism>
<dbReference type="NCBIfam" id="TIGR02123">
    <property type="entry name" value="TRAP_fused"/>
    <property type="match status" value="1"/>
</dbReference>
<keyword evidence="2" id="KW-0472">Membrane</keyword>
<comment type="subcellular location">
    <subcellularLocation>
        <location evidence="1">Cell inner membrane</location>
        <topology evidence="1">Multi-pass membrane protein</topology>
    </subcellularLocation>
</comment>